<evidence type="ECO:0000313" key="2">
    <source>
        <dbReference type="EMBL" id="GFP96499.1"/>
    </source>
</evidence>
<dbReference type="InterPro" id="IPR007877">
    <property type="entry name" value="DUF707"/>
</dbReference>
<dbReference type="InterPro" id="IPR055411">
    <property type="entry name" value="LRR_FXL15/At3g58940/PEG3-like"/>
</dbReference>
<comment type="caution">
    <text evidence="2">The sequence shown here is derived from an EMBL/GenBank/DDBJ whole genome shotgun (WGS) entry which is preliminary data.</text>
</comment>
<evidence type="ECO:0000259" key="1">
    <source>
        <dbReference type="Pfam" id="PF24758"/>
    </source>
</evidence>
<gene>
    <name evidence="2" type="ORF">PHJA_001794000</name>
</gene>
<reference evidence="2" key="1">
    <citation type="submission" date="2020-07" db="EMBL/GenBank/DDBJ databases">
        <title>Ethylene signaling mediates host invasion by parasitic plants.</title>
        <authorList>
            <person name="Yoshida S."/>
        </authorList>
    </citation>
    <scope>NUCLEOTIDE SEQUENCE</scope>
    <source>
        <strain evidence="2">Okayama</strain>
    </source>
</reference>
<dbReference type="Pfam" id="PF24758">
    <property type="entry name" value="LRR_At5g56370"/>
    <property type="match status" value="2"/>
</dbReference>
<accession>A0A830CBB9</accession>
<organism evidence="2 3">
    <name type="scientific">Phtheirospermum japonicum</name>
    <dbReference type="NCBI Taxonomy" id="374723"/>
    <lineage>
        <taxon>Eukaryota</taxon>
        <taxon>Viridiplantae</taxon>
        <taxon>Streptophyta</taxon>
        <taxon>Embryophyta</taxon>
        <taxon>Tracheophyta</taxon>
        <taxon>Spermatophyta</taxon>
        <taxon>Magnoliopsida</taxon>
        <taxon>eudicotyledons</taxon>
        <taxon>Gunneridae</taxon>
        <taxon>Pentapetalae</taxon>
        <taxon>asterids</taxon>
        <taxon>lamiids</taxon>
        <taxon>Lamiales</taxon>
        <taxon>Orobanchaceae</taxon>
        <taxon>Orobanchaceae incertae sedis</taxon>
        <taxon>Phtheirospermum</taxon>
    </lineage>
</organism>
<dbReference type="OrthoDB" id="612216at2759"/>
<dbReference type="EMBL" id="BMAC01000441">
    <property type="protein sequence ID" value="GFP96499.1"/>
    <property type="molecule type" value="Genomic_DNA"/>
</dbReference>
<dbReference type="PANTHER" id="PTHR31900">
    <property type="entry name" value="F-BOX/RNI SUPERFAMILY PROTEIN-RELATED"/>
    <property type="match status" value="1"/>
</dbReference>
<sequence length="856" mass="98599">MAVRVTLPYRGPISLSSLKKLHFYHVTNEVDLRRLLAGCPVLEELIIDQSRCFEWECTTISSPTLKRLTINFPSYRVKINAPARRYLKVYFDMYDQISVSLMKSLIEADISLGTIAEPNHRCVLKFLDSLCKFKCLKLSDHYFDETLSFPLASLTVKFGSLTKLELSASWCFLTKFLESADQLQVLIIRECTEQDFNMVRFVLGNAQVLERMEISCPRESVDLKKKFDVIQRISLFRRGSKESTRSNGCSRQLPTWRGTATPHPQAWLIFYSNFRNRSDSSPSIDRTVVARRTALNSADWVLNVRAMILGTRVQLEVWVVHQRFYSVHFRIFSQKLSPPFPQTQLRQIFESSSRGPDEGFGISQPALDLGKFKVHHHITVRNRRSRVHSWVEMMAPVFSRSAWRCVWYMIQGDGGGEEKQRMEMEIRGGSEMGDASMGIKTRAGSGTDGDAGGGLEIVVLKTGDAVVSRWFVSLGRWWFLFWFAFKSRGDSCFQNPFPFSAFCYGEYNRIKHKARFNGLFKPETIYMVMLLHKSKTINTFSLTHMYHYNGCHLNAWIKTAVEHNVQNLILHAAHRFPRCLFTCKTLVDLSLPVCTFNPSCGPSSLPSLKKLHLNDIEYYEADDKAFPRFLSSCPVLEELIVKATINPFLGRFDISSPTIKRLTINFPCYGREFRKIDYRVVIDAPALEYLRIIECSSEHILLSPMNSLIEADVCLNNDSVRRNDLCYLSMCTLFKCLRNVKCLKLSGRYNESELRYMEFIDRAIDGPSVRFDNLTKLELTADWRLLTKLIENADNLQVLTIHEVWINLVRSREFHYSIENPGNVKLPSFEIAWALHHHAGTRTDQMGCTKHDFNVV</sequence>
<evidence type="ECO:0000313" key="3">
    <source>
        <dbReference type="Proteomes" id="UP000653305"/>
    </source>
</evidence>
<proteinExistence type="predicted"/>
<dbReference type="Proteomes" id="UP000653305">
    <property type="component" value="Unassembled WGS sequence"/>
</dbReference>
<protein>
    <submittedName>
        <fullName evidence="2">F-box/FBD/LRR-repeat protein at5g56420</fullName>
    </submittedName>
</protein>
<feature type="domain" description="F-box/LRR-repeat protein 15/At3g58940/PEG3-like LRR" evidence="1">
    <location>
        <begin position="12"/>
        <end position="70"/>
    </location>
</feature>
<keyword evidence="3" id="KW-1185">Reference proteome</keyword>
<dbReference type="PANTHER" id="PTHR31900:SF34">
    <property type="entry name" value="EMB|CAB62440.1-RELATED"/>
    <property type="match status" value="1"/>
</dbReference>
<dbReference type="AlphaFoldDB" id="A0A830CBB9"/>
<dbReference type="InterPro" id="IPR032675">
    <property type="entry name" value="LRR_dom_sf"/>
</dbReference>
<dbReference type="Gene3D" id="3.80.10.10">
    <property type="entry name" value="Ribonuclease Inhibitor"/>
    <property type="match status" value="2"/>
</dbReference>
<dbReference type="InterPro" id="IPR050232">
    <property type="entry name" value="FBL13/AtMIF1-like"/>
</dbReference>
<name>A0A830CBB9_9LAMI</name>
<feature type="domain" description="F-box/LRR-repeat protein 15/At3g58940/PEG3-like LRR" evidence="1">
    <location>
        <begin position="553"/>
        <end position="695"/>
    </location>
</feature>
<dbReference type="Pfam" id="PF05212">
    <property type="entry name" value="DUF707"/>
    <property type="match status" value="1"/>
</dbReference>
<dbReference type="SUPFAM" id="SSF52047">
    <property type="entry name" value="RNI-like"/>
    <property type="match status" value="2"/>
</dbReference>